<dbReference type="OrthoDB" id="514070at2759"/>
<feature type="compositionally biased region" description="Polar residues" evidence="1">
    <location>
        <begin position="106"/>
        <end position="120"/>
    </location>
</feature>
<dbReference type="AlphaFoldDB" id="A0A9P6EQK9"/>
<evidence type="ECO:0000313" key="3">
    <source>
        <dbReference type="Proteomes" id="UP000807306"/>
    </source>
</evidence>
<evidence type="ECO:0000313" key="2">
    <source>
        <dbReference type="EMBL" id="KAF9534248.1"/>
    </source>
</evidence>
<dbReference type="Proteomes" id="UP000807306">
    <property type="component" value="Unassembled WGS sequence"/>
</dbReference>
<accession>A0A9P6EQK9</accession>
<protein>
    <submittedName>
        <fullName evidence="2">Uncharacterized protein</fullName>
    </submittedName>
</protein>
<comment type="caution">
    <text evidence="2">The sequence shown here is derived from an EMBL/GenBank/DDBJ whole genome shotgun (WGS) entry which is preliminary data.</text>
</comment>
<feature type="region of interest" description="Disordered" evidence="1">
    <location>
        <begin position="74"/>
        <end position="150"/>
    </location>
</feature>
<name>A0A9P6EQK9_9AGAR</name>
<reference evidence="2" key="1">
    <citation type="submission" date="2020-11" db="EMBL/GenBank/DDBJ databases">
        <authorList>
            <consortium name="DOE Joint Genome Institute"/>
            <person name="Ahrendt S."/>
            <person name="Riley R."/>
            <person name="Andreopoulos W."/>
            <person name="Labutti K."/>
            <person name="Pangilinan J."/>
            <person name="Ruiz-Duenas F.J."/>
            <person name="Barrasa J.M."/>
            <person name="Sanchez-Garcia M."/>
            <person name="Camarero S."/>
            <person name="Miyauchi S."/>
            <person name="Serrano A."/>
            <person name="Linde D."/>
            <person name="Babiker R."/>
            <person name="Drula E."/>
            <person name="Ayuso-Fernandez I."/>
            <person name="Pacheco R."/>
            <person name="Padilla G."/>
            <person name="Ferreira P."/>
            <person name="Barriuso J."/>
            <person name="Kellner H."/>
            <person name="Castanera R."/>
            <person name="Alfaro M."/>
            <person name="Ramirez L."/>
            <person name="Pisabarro A.G."/>
            <person name="Kuo A."/>
            <person name="Tritt A."/>
            <person name="Lipzen A."/>
            <person name="He G."/>
            <person name="Yan M."/>
            <person name="Ng V."/>
            <person name="Cullen D."/>
            <person name="Martin F."/>
            <person name="Rosso M.-N."/>
            <person name="Henrissat B."/>
            <person name="Hibbett D."/>
            <person name="Martinez A.T."/>
            <person name="Grigoriev I.V."/>
        </authorList>
    </citation>
    <scope>NUCLEOTIDE SEQUENCE</scope>
    <source>
        <strain evidence="2">CBS 506.95</strain>
    </source>
</reference>
<keyword evidence="3" id="KW-1185">Reference proteome</keyword>
<gene>
    <name evidence="2" type="ORF">CPB83DRAFT_902202</name>
</gene>
<evidence type="ECO:0000256" key="1">
    <source>
        <dbReference type="SAM" id="MobiDB-lite"/>
    </source>
</evidence>
<proteinExistence type="predicted"/>
<dbReference type="EMBL" id="MU157826">
    <property type="protein sequence ID" value="KAF9534248.1"/>
    <property type="molecule type" value="Genomic_DNA"/>
</dbReference>
<organism evidence="2 3">
    <name type="scientific">Crepidotus variabilis</name>
    <dbReference type="NCBI Taxonomy" id="179855"/>
    <lineage>
        <taxon>Eukaryota</taxon>
        <taxon>Fungi</taxon>
        <taxon>Dikarya</taxon>
        <taxon>Basidiomycota</taxon>
        <taxon>Agaricomycotina</taxon>
        <taxon>Agaricomycetes</taxon>
        <taxon>Agaricomycetidae</taxon>
        <taxon>Agaricales</taxon>
        <taxon>Agaricineae</taxon>
        <taxon>Crepidotaceae</taxon>
        <taxon>Crepidotus</taxon>
    </lineage>
</organism>
<sequence>MSSSTEKISLPTFLKVLTGSSADMKRAMSIAGKIYKHCNTPDALAQLTDQNLKDLGLDSEEDRKLLLLSLSKAGYTKKPGPSPKRKVGLAPNISESRCPKERKPAASSSKPQNKPITTPSKPIRKKRKHRQLDENEFLPSGPSEKGETEGTWEFKEVLDEQEVKAKSVIINRAPVMMAWSLLVAEKMNFSRPEALTSVYTELNAVSKGVSIGKYNQNEARGREAVKDGSQPYVELMGRRPLYRTAHNQWRALSNGQPIAPNQAFDYITRSFRQTTPFIMGALKLLADTYSSTELNQKAWSLYADFRPEVNEWGKRSELLCSKILDLRKKVQLNATGDSSLPSLMIHDIQLQIDQEQKPNIGYDEDVESPLKKAKTMSVEEYEAMLDDDSTFEHIDLDIR</sequence>